<sequence>MLQLQSLHLKFLYHLTGFPVIILVILTPEKLEKGPQQIIWWSLVAAILVLRLLLQKEKYQNGTFAVSWKTTLLAIVAAGAFGLFSYSKFF</sequence>
<keyword evidence="1" id="KW-0812">Transmembrane</keyword>
<evidence type="ECO:0000256" key="1">
    <source>
        <dbReference type="SAM" id="Phobius"/>
    </source>
</evidence>
<dbReference type="RefSeq" id="WP_150902949.1">
    <property type="nucleotide sequence ID" value="NZ_VTWT01000002.1"/>
</dbReference>
<comment type="caution">
    <text evidence="2">The sequence shown here is derived from an EMBL/GenBank/DDBJ whole genome shotgun (WGS) entry which is preliminary data.</text>
</comment>
<evidence type="ECO:0000313" key="2">
    <source>
        <dbReference type="EMBL" id="KAA9341022.1"/>
    </source>
</evidence>
<evidence type="ECO:0000313" key="3">
    <source>
        <dbReference type="Proteomes" id="UP000326570"/>
    </source>
</evidence>
<feature type="transmembrane region" description="Helical" evidence="1">
    <location>
        <begin position="7"/>
        <end position="26"/>
    </location>
</feature>
<keyword evidence="3" id="KW-1185">Reference proteome</keyword>
<proteinExistence type="predicted"/>
<accession>A0A5N1J3B6</accession>
<feature type="transmembrane region" description="Helical" evidence="1">
    <location>
        <begin position="66"/>
        <end position="86"/>
    </location>
</feature>
<keyword evidence="1" id="KW-1133">Transmembrane helix</keyword>
<feature type="transmembrane region" description="Helical" evidence="1">
    <location>
        <begin position="38"/>
        <end position="54"/>
    </location>
</feature>
<dbReference type="EMBL" id="VTWT01000002">
    <property type="protein sequence ID" value="KAA9341022.1"/>
    <property type="molecule type" value="Genomic_DNA"/>
</dbReference>
<gene>
    <name evidence="2" type="ORF">F0P94_06240</name>
</gene>
<organism evidence="2 3">
    <name type="scientific">Adhaeribacter soli</name>
    <dbReference type="NCBI Taxonomy" id="2607655"/>
    <lineage>
        <taxon>Bacteria</taxon>
        <taxon>Pseudomonadati</taxon>
        <taxon>Bacteroidota</taxon>
        <taxon>Cytophagia</taxon>
        <taxon>Cytophagales</taxon>
        <taxon>Hymenobacteraceae</taxon>
        <taxon>Adhaeribacter</taxon>
    </lineage>
</organism>
<name>A0A5N1J3B6_9BACT</name>
<keyword evidence="1" id="KW-0472">Membrane</keyword>
<protein>
    <submittedName>
        <fullName evidence="2">Uncharacterized protein</fullName>
    </submittedName>
</protein>
<dbReference type="AlphaFoldDB" id="A0A5N1J3B6"/>
<dbReference type="Proteomes" id="UP000326570">
    <property type="component" value="Unassembled WGS sequence"/>
</dbReference>
<reference evidence="2 3" key="1">
    <citation type="submission" date="2019-09" db="EMBL/GenBank/DDBJ databases">
        <title>Genome sequence of Adhaeribacter sp. M2.</title>
        <authorList>
            <person name="Srinivasan S."/>
        </authorList>
    </citation>
    <scope>NUCLEOTIDE SEQUENCE [LARGE SCALE GENOMIC DNA]</scope>
    <source>
        <strain evidence="2 3">M2</strain>
    </source>
</reference>